<feature type="region of interest" description="Disordered" evidence="8">
    <location>
        <begin position="568"/>
        <end position="613"/>
    </location>
</feature>
<name>A0AAD5JYJ3_9FUNG</name>
<dbReference type="GO" id="GO:0005737">
    <property type="term" value="C:cytoplasm"/>
    <property type="evidence" value="ECO:0007669"/>
    <property type="project" value="TreeGrafter"/>
</dbReference>
<gene>
    <name evidence="10" type="ORF">BDA99DRAFT_512465</name>
</gene>
<feature type="region of interest" description="Disordered" evidence="8">
    <location>
        <begin position="674"/>
        <end position="725"/>
    </location>
</feature>
<evidence type="ECO:0000313" key="11">
    <source>
        <dbReference type="Proteomes" id="UP001209540"/>
    </source>
</evidence>
<dbReference type="InterPro" id="IPR017441">
    <property type="entry name" value="Protein_kinase_ATP_BS"/>
</dbReference>
<feature type="compositionally biased region" description="Low complexity" evidence="8">
    <location>
        <begin position="631"/>
        <end position="643"/>
    </location>
</feature>
<dbReference type="PANTHER" id="PTHR24346">
    <property type="entry name" value="MAP/MICROTUBULE AFFINITY-REGULATING KINASE"/>
    <property type="match status" value="1"/>
</dbReference>
<evidence type="ECO:0000256" key="7">
    <source>
        <dbReference type="PROSITE-ProRule" id="PRU10141"/>
    </source>
</evidence>
<dbReference type="Pfam" id="PF00069">
    <property type="entry name" value="Pkinase"/>
    <property type="match status" value="1"/>
</dbReference>
<evidence type="ECO:0000259" key="9">
    <source>
        <dbReference type="PROSITE" id="PS50011"/>
    </source>
</evidence>
<dbReference type="SMART" id="SM00220">
    <property type="entry name" value="S_TKc"/>
    <property type="match status" value="1"/>
</dbReference>
<comment type="caution">
    <text evidence="10">The sequence shown here is derived from an EMBL/GenBank/DDBJ whole genome shotgun (WGS) entry which is preliminary data.</text>
</comment>
<dbReference type="InterPro" id="IPR000719">
    <property type="entry name" value="Prot_kinase_dom"/>
</dbReference>
<dbReference type="EMBL" id="JAIXMP010000016">
    <property type="protein sequence ID" value="KAI9260563.1"/>
    <property type="molecule type" value="Genomic_DNA"/>
</dbReference>
<feature type="compositionally biased region" description="Low complexity" evidence="8">
    <location>
        <begin position="483"/>
        <end position="495"/>
    </location>
</feature>
<evidence type="ECO:0000256" key="5">
    <source>
        <dbReference type="ARBA" id="ARBA00022777"/>
    </source>
</evidence>
<feature type="compositionally biased region" description="Low complexity" evidence="8">
    <location>
        <begin position="688"/>
        <end position="718"/>
    </location>
</feature>
<evidence type="ECO:0000256" key="6">
    <source>
        <dbReference type="ARBA" id="ARBA00022840"/>
    </source>
</evidence>
<dbReference type="SUPFAM" id="SSF56112">
    <property type="entry name" value="Protein kinase-like (PK-like)"/>
    <property type="match status" value="1"/>
</dbReference>
<keyword evidence="5 10" id="KW-0418">Kinase</keyword>
<evidence type="ECO:0000256" key="3">
    <source>
        <dbReference type="ARBA" id="ARBA00022679"/>
    </source>
</evidence>
<comment type="similarity">
    <text evidence="1">Belongs to the protein kinase superfamily. CAMK Ser/Thr protein kinase family. NIM1 subfamily.</text>
</comment>
<proteinExistence type="inferred from homology"/>
<feature type="compositionally biased region" description="Pro residues" evidence="8">
    <location>
        <begin position="67"/>
        <end position="84"/>
    </location>
</feature>
<dbReference type="FunFam" id="1.10.510.10:FF:000571">
    <property type="entry name" value="Maternal embryonic leucine zipper kinase"/>
    <property type="match status" value="1"/>
</dbReference>
<dbReference type="GO" id="GO:0005524">
    <property type="term" value="F:ATP binding"/>
    <property type="evidence" value="ECO:0007669"/>
    <property type="project" value="UniProtKB-UniRule"/>
</dbReference>
<evidence type="ECO:0000256" key="2">
    <source>
        <dbReference type="ARBA" id="ARBA00022527"/>
    </source>
</evidence>
<dbReference type="Proteomes" id="UP001209540">
    <property type="component" value="Unassembled WGS sequence"/>
</dbReference>
<reference evidence="10" key="1">
    <citation type="journal article" date="2022" name="IScience">
        <title>Evolution of zygomycete secretomes and the origins of terrestrial fungal ecologies.</title>
        <authorList>
            <person name="Chang Y."/>
            <person name="Wang Y."/>
            <person name="Mondo S."/>
            <person name="Ahrendt S."/>
            <person name="Andreopoulos W."/>
            <person name="Barry K."/>
            <person name="Beard J."/>
            <person name="Benny G.L."/>
            <person name="Blankenship S."/>
            <person name="Bonito G."/>
            <person name="Cuomo C."/>
            <person name="Desiro A."/>
            <person name="Gervers K.A."/>
            <person name="Hundley H."/>
            <person name="Kuo A."/>
            <person name="LaButti K."/>
            <person name="Lang B.F."/>
            <person name="Lipzen A."/>
            <person name="O'Donnell K."/>
            <person name="Pangilinan J."/>
            <person name="Reynolds N."/>
            <person name="Sandor L."/>
            <person name="Smith M.E."/>
            <person name="Tsang A."/>
            <person name="Grigoriev I.V."/>
            <person name="Stajich J.E."/>
            <person name="Spatafora J.W."/>
        </authorList>
    </citation>
    <scope>NUCLEOTIDE SEQUENCE</scope>
    <source>
        <strain evidence="10">RSA 2281</strain>
    </source>
</reference>
<evidence type="ECO:0000313" key="10">
    <source>
        <dbReference type="EMBL" id="KAI9260563.1"/>
    </source>
</evidence>
<feature type="region of interest" description="Disordered" evidence="8">
    <location>
        <begin position="1"/>
        <end position="96"/>
    </location>
</feature>
<feature type="region of interest" description="Disordered" evidence="8">
    <location>
        <begin position="481"/>
        <end position="500"/>
    </location>
</feature>
<evidence type="ECO:0000256" key="4">
    <source>
        <dbReference type="ARBA" id="ARBA00022741"/>
    </source>
</evidence>
<keyword evidence="6 7" id="KW-0067">ATP-binding</keyword>
<dbReference type="PROSITE" id="PS00108">
    <property type="entry name" value="PROTEIN_KINASE_ST"/>
    <property type="match status" value="1"/>
</dbReference>
<protein>
    <submittedName>
        <fullName evidence="10">Kinase-like domain-containing protein</fullName>
    </submittedName>
</protein>
<dbReference type="InterPro" id="IPR011009">
    <property type="entry name" value="Kinase-like_dom_sf"/>
</dbReference>
<keyword evidence="4 7" id="KW-0547">Nucleotide-binding</keyword>
<feature type="compositionally biased region" description="Low complexity" evidence="8">
    <location>
        <begin position="19"/>
        <end position="41"/>
    </location>
</feature>
<dbReference type="Gene3D" id="1.10.510.10">
    <property type="entry name" value="Transferase(Phosphotransferase) domain 1"/>
    <property type="match status" value="1"/>
</dbReference>
<feature type="compositionally biased region" description="Polar residues" evidence="8">
    <location>
        <begin position="582"/>
        <end position="594"/>
    </location>
</feature>
<feature type="compositionally biased region" description="Low complexity" evidence="8">
    <location>
        <begin position="595"/>
        <end position="613"/>
    </location>
</feature>
<dbReference type="PANTHER" id="PTHR24346:SF82">
    <property type="entry name" value="KP78A-RELATED"/>
    <property type="match status" value="1"/>
</dbReference>
<dbReference type="FunFam" id="3.30.200.20:FF:000003">
    <property type="entry name" value="Non-specific serine/threonine protein kinase"/>
    <property type="match status" value="1"/>
</dbReference>
<organism evidence="10 11">
    <name type="scientific">Phascolomyces articulosus</name>
    <dbReference type="NCBI Taxonomy" id="60185"/>
    <lineage>
        <taxon>Eukaryota</taxon>
        <taxon>Fungi</taxon>
        <taxon>Fungi incertae sedis</taxon>
        <taxon>Mucoromycota</taxon>
        <taxon>Mucoromycotina</taxon>
        <taxon>Mucoromycetes</taxon>
        <taxon>Mucorales</taxon>
        <taxon>Lichtheimiaceae</taxon>
        <taxon>Phascolomyces</taxon>
    </lineage>
</organism>
<reference evidence="10" key="2">
    <citation type="submission" date="2023-02" db="EMBL/GenBank/DDBJ databases">
        <authorList>
            <consortium name="DOE Joint Genome Institute"/>
            <person name="Mondo S.J."/>
            <person name="Chang Y."/>
            <person name="Wang Y."/>
            <person name="Ahrendt S."/>
            <person name="Andreopoulos W."/>
            <person name="Barry K."/>
            <person name="Beard J."/>
            <person name="Benny G.L."/>
            <person name="Blankenship S."/>
            <person name="Bonito G."/>
            <person name="Cuomo C."/>
            <person name="Desiro A."/>
            <person name="Gervers K.A."/>
            <person name="Hundley H."/>
            <person name="Kuo A."/>
            <person name="LaButti K."/>
            <person name="Lang B.F."/>
            <person name="Lipzen A."/>
            <person name="O'Donnell K."/>
            <person name="Pangilinan J."/>
            <person name="Reynolds N."/>
            <person name="Sandor L."/>
            <person name="Smith M.W."/>
            <person name="Tsang A."/>
            <person name="Grigoriev I.V."/>
            <person name="Stajich J.E."/>
            <person name="Spatafora J.W."/>
        </authorList>
    </citation>
    <scope>NUCLEOTIDE SEQUENCE</scope>
    <source>
        <strain evidence="10">RSA 2281</strain>
    </source>
</reference>
<dbReference type="CDD" id="cd14003">
    <property type="entry name" value="STKc_AMPK-like"/>
    <property type="match status" value="1"/>
</dbReference>
<keyword evidence="3" id="KW-0808">Transferase</keyword>
<dbReference type="GO" id="GO:0004674">
    <property type="term" value="F:protein serine/threonine kinase activity"/>
    <property type="evidence" value="ECO:0007669"/>
    <property type="project" value="UniProtKB-KW"/>
</dbReference>
<feature type="region of interest" description="Disordered" evidence="8">
    <location>
        <begin position="624"/>
        <end position="643"/>
    </location>
</feature>
<keyword evidence="2" id="KW-0723">Serine/threonine-protein kinase</keyword>
<feature type="binding site" evidence="7">
    <location>
        <position position="134"/>
    </location>
    <ligand>
        <name>ATP</name>
        <dbReference type="ChEBI" id="CHEBI:30616"/>
    </ligand>
</feature>
<evidence type="ECO:0000256" key="8">
    <source>
        <dbReference type="SAM" id="MobiDB-lite"/>
    </source>
</evidence>
<sequence>MPLRTVADQLRTKLRRRQSQFLPRQQQQEQSHSLQPSQSPPVREDDQRSIASSRRSYPRQYNGRPITPTPPTPPPPPPPPPPPHSSKKKKYPPSTDTLIHGIGNYNFLEQIGHGKFSVVMLAEHYITGERFAIKIIDKREHEYRVMSRLVREVTLMELIDHKNVIHLYETYETAETLYLVMEYVPGVNLDEHLQRSRHGALTETEARAIFRQVVSAVDHCHRKWIVHRDIKTPNILLMKDGQIRLADFGLGNRFGHQRLKTLCGSMLYYSPEIFSGQRYTGPEVDCWCLGVTLFRMTAGFEPFAHARNPDQLKKLVISGQYPMPDTFSPGLQQTIRKCLSVDRRKRLGIRLALKEDAWLNDDGRLPDLFADTDRDYFPLTSDRERTRQRYLKDLEEEKQRGCHVKKTILYHPINPSIYFTSRSMHYTPYSRRDEVVQAQEVLQKELIKKVRAQLKQAYLQPLPSAEIHSPFHRLLRKLKMPHNHNNSHGNGQQQQKLKKTASTLSLSQLYQRVAKDQLTYYQIQGSESDMVILVRAACELLGITYRHDNPLRLTCVMTMHNGNNNEGSGSWFHGLRDKNKTKTAASSSTPMLNNQHSSSQDQQGHGSQQQQDQYTNASFATAATVDGPGQRSSLLSNNSTSTNRWSRTFKRLSMPFTHQQDTVMMPWSQSFQLHSSTQHYSSHHQNHHSQQQQQQQPSHSQQGQGQSSDQQQPNSDSSLDPEQEKESTVLFTIEAFIASNQVMGLRYSKLEGSAKVFKYAKGWITGVLAYNTESHIQQQQQP</sequence>
<dbReference type="PROSITE" id="PS50011">
    <property type="entry name" value="PROTEIN_KINASE_DOM"/>
    <property type="match status" value="1"/>
</dbReference>
<accession>A0AAD5JYJ3</accession>
<dbReference type="GO" id="GO:0035556">
    <property type="term" value="P:intracellular signal transduction"/>
    <property type="evidence" value="ECO:0007669"/>
    <property type="project" value="TreeGrafter"/>
</dbReference>
<feature type="domain" description="Protein kinase" evidence="9">
    <location>
        <begin position="105"/>
        <end position="359"/>
    </location>
</feature>
<dbReference type="PROSITE" id="PS00107">
    <property type="entry name" value="PROTEIN_KINASE_ATP"/>
    <property type="match status" value="1"/>
</dbReference>
<dbReference type="InterPro" id="IPR008271">
    <property type="entry name" value="Ser/Thr_kinase_AS"/>
</dbReference>
<dbReference type="AlphaFoldDB" id="A0AAD5JYJ3"/>
<evidence type="ECO:0000256" key="1">
    <source>
        <dbReference type="ARBA" id="ARBA00010791"/>
    </source>
</evidence>
<keyword evidence="11" id="KW-1185">Reference proteome</keyword>